<dbReference type="SUPFAM" id="SSF52540">
    <property type="entry name" value="P-loop containing nucleoside triphosphate hydrolases"/>
    <property type="match status" value="1"/>
</dbReference>
<keyword evidence="10" id="KW-1185">Reference proteome</keyword>
<dbReference type="InterPro" id="IPR034164">
    <property type="entry name" value="Pepsin-like_dom"/>
</dbReference>
<dbReference type="EMBL" id="CVQH01009113">
    <property type="protein sequence ID" value="CRK18059.1"/>
    <property type="molecule type" value="Genomic_DNA"/>
</dbReference>
<proteinExistence type="inferred from homology"/>
<dbReference type="PROSITE" id="PS51767">
    <property type="entry name" value="PEPTIDASE_A1"/>
    <property type="match status" value="1"/>
</dbReference>
<keyword evidence="4" id="KW-0645">Protease</keyword>
<dbReference type="Pfam" id="PF00300">
    <property type="entry name" value="His_Phos_1"/>
    <property type="match status" value="1"/>
</dbReference>
<feature type="chain" id="PRO_5002566301" description="fructose-2,6-bisphosphate 2-phosphatase" evidence="7">
    <location>
        <begin position="20"/>
        <end position="993"/>
    </location>
</feature>
<protein>
    <recommendedName>
        <fullName evidence="2">fructose-2,6-bisphosphate 2-phosphatase</fullName>
        <ecNumber evidence="2">3.1.3.46</ecNumber>
    </recommendedName>
</protein>
<keyword evidence="7" id="KW-0732">Signal</keyword>
<dbReference type="GO" id="GO:0005524">
    <property type="term" value="F:ATP binding"/>
    <property type="evidence" value="ECO:0007669"/>
    <property type="project" value="UniProtKB-KW"/>
</dbReference>
<feature type="domain" description="Peptidase A1" evidence="8">
    <location>
        <begin position="241"/>
        <end position="603"/>
    </location>
</feature>
<dbReference type="GO" id="GO:0004331">
    <property type="term" value="F:fructose-2,6-bisphosphate 2-phosphatase activity"/>
    <property type="evidence" value="ECO:0007669"/>
    <property type="project" value="UniProtKB-EC"/>
</dbReference>
<dbReference type="GO" id="GO:0004190">
    <property type="term" value="F:aspartic-type endopeptidase activity"/>
    <property type="evidence" value="ECO:0007669"/>
    <property type="project" value="UniProtKB-KW"/>
</dbReference>
<evidence type="ECO:0000256" key="1">
    <source>
        <dbReference type="ARBA" id="ARBA00008408"/>
    </source>
</evidence>
<dbReference type="GO" id="GO:0005829">
    <property type="term" value="C:cytosol"/>
    <property type="evidence" value="ECO:0007669"/>
    <property type="project" value="TreeGrafter"/>
</dbReference>
<dbReference type="InterPro" id="IPR027417">
    <property type="entry name" value="P-loop_NTPase"/>
</dbReference>
<keyword evidence="6" id="KW-0067">ATP-binding</keyword>
<dbReference type="Gene3D" id="3.40.50.300">
    <property type="entry name" value="P-loop containing nucleotide triphosphate hydrolases"/>
    <property type="match status" value="1"/>
</dbReference>
<dbReference type="SUPFAM" id="SSF53254">
    <property type="entry name" value="Phosphoglycerate mutase-like"/>
    <property type="match status" value="1"/>
</dbReference>
<dbReference type="InterPro" id="IPR001345">
    <property type="entry name" value="PG/BPGM_mutase_AS"/>
</dbReference>
<dbReference type="InterPro" id="IPR033121">
    <property type="entry name" value="PEPTIDASE_A1"/>
</dbReference>
<feature type="signal peptide" evidence="7">
    <location>
        <begin position="1"/>
        <end position="19"/>
    </location>
</feature>
<sequence>MHFSTPLAILLSTITAVHADSDQEIMFTTPETQQVLNISAPVIFEWTLPESGTYRAFDRMNLTLTADVTNGGEPLSLVSLIAIDIDLWNLSYEWHPSNFTRDLDEISATLLSGNHNRVLAEIGGDPNDESVGFVAHAIEEPSNMKPISLLTSLAGAGLLTATLVHAEIDLSSPFQGVSFQRIKAVRDRSSDETSTHRQVLKPFHGRITGHNAASAIAAAEKGQPGAGYQNITALSPYGTQYAMEVIWDGTPIQMIFDTGSSDTWAARSDFSCTNRGGTIEYPQESCSFGNPAIDSFKYGEIPDIHFTLGYGSGERVSGPMGYSDLTVAGITVKQTQVGLANQTFWYGNNVTQGILGMAYPALTSAYSGSLSENRQAFQIPYAPFFTTMVQQGLSDASFSVALARNSSNGLIAWGGRTGLPTTGPTASTDLIVANINPTRTETAWKYSYYTIIVEGVQWGQTVDSTHCAYIVDTATTLTYVPPQIAEAIANAFEPAAMYMIAFHIGGEKFFINPVDMMWRHLKDPLTGYCQIGISTGGPGPYILGMTFLQNVEVEFDAGAAEVEDTKVCVVMVGLPARGKSFIAQKAQRYLKWLSIEAKTFNVGNYRRETAAQPTADFFDVKNREGEQKRRAAAEAAIADMMTWFQKENGTVAILDATNSTKERRKWVLDRCTKEGVEVIFVESKCDDEDLIMANIRDVKATSPDYAGQDPEQAALDFRNRIRNYEQVYTSIDEDGDENSYTFLKIMDVGKQVIINRIQDYLQSRIVYYLMNLHIRPRSIWLSRHGESLYNLDGRIGGDTMLSPRGEQYARKLPELVRESVGDDRPLTVWTSTLKRTIATARFHPPHYNQLQWKALDELDSGVCDGLTYQEIKDRYPDDFAARDEDKYNYRYRGGESYRDVVIRLEPIIMELERSEDILIVTHQAVLRCIYAYFMKKDQSQSPWMNVPLHTLIKLTPRAYGTEEVRYEANIPAVSTWRGKGSTAKHENPTPETI</sequence>
<dbReference type="InterPro" id="IPR003094">
    <property type="entry name" value="6Pfruct_kin"/>
</dbReference>
<dbReference type="STRING" id="100787.A0A0G4L7V6"/>
<dbReference type="PANTHER" id="PTHR10606:SF44">
    <property type="entry name" value="6-PHOSPHOFRUCTO 2-KINASE_FRUCTOSE 2,6-BISPHOSPHATASE LONG FORM"/>
    <property type="match status" value="1"/>
</dbReference>
<dbReference type="Pfam" id="PF01591">
    <property type="entry name" value="6PF2K"/>
    <property type="match status" value="1"/>
</dbReference>
<name>A0A0G4L7V6_VERLO</name>
<dbReference type="GO" id="GO:0006508">
    <property type="term" value="P:proteolysis"/>
    <property type="evidence" value="ECO:0007669"/>
    <property type="project" value="InterPro"/>
</dbReference>
<dbReference type="Gene3D" id="3.40.50.1240">
    <property type="entry name" value="Phosphoglycerate mutase-like"/>
    <property type="match status" value="1"/>
</dbReference>
<dbReference type="SMART" id="SM00855">
    <property type="entry name" value="PGAM"/>
    <property type="match status" value="1"/>
</dbReference>
<keyword evidence="5" id="KW-0378">Hydrolase</keyword>
<dbReference type="PROSITE" id="PS00141">
    <property type="entry name" value="ASP_PROTEASE"/>
    <property type="match status" value="1"/>
</dbReference>
<dbReference type="PROSITE" id="PS00175">
    <property type="entry name" value="PG_MUTASE"/>
    <property type="match status" value="1"/>
</dbReference>
<dbReference type="GO" id="GO:0006000">
    <property type="term" value="P:fructose metabolic process"/>
    <property type="evidence" value="ECO:0007669"/>
    <property type="project" value="InterPro"/>
</dbReference>
<evidence type="ECO:0000259" key="8">
    <source>
        <dbReference type="PROSITE" id="PS51767"/>
    </source>
</evidence>
<dbReference type="InterPro" id="IPR021109">
    <property type="entry name" value="Peptidase_aspartic_dom_sf"/>
</dbReference>
<dbReference type="CDD" id="cd07067">
    <property type="entry name" value="HP_PGM_like"/>
    <property type="match status" value="1"/>
</dbReference>
<evidence type="ECO:0000313" key="9">
    <source>
        <dbReference type="EMBL" id="CRK18059.1"/>
    </source>
</evidence>
<evidence type="ECO:0000256" key="5">
    <source>
        <dbReference type="ARBA" id="ARBA00022801"/>
    </source>
</evidence>
<dbReference type="InterPro" id="IPR013078">
    <property type="entry name" value="His_Pase_superF_clade-1"/>
</dbReference>
<evidence type="ECO:0000256" key="7">
    <source>
        <dbReference type="SAM" id="SignalP"/>
    </source>
</evidence>
<organism evidence="9 10">
    <name type="scientific">Verticillium longisporum</name>
    <name type="common">Verticillium dahliae var. longisporum</name>
    <dbReference type="NCBI Taxonomy" id="100787"/>
    <lineage>
        <taxon>Eukaryota</taxon>
        <taxon>Fungi</taxon>
        <taxon>Dikarya</taxon>
        <taxon>Ascomycota</taxon>
        <taxon>Pezizomycotina</taxon>
        <taxon>Sordariomycetes</taxon>
        <taxon>Hypocreomycetidae</taxon>
        <taxon>Glomerellales</taxon>
        <taxon>Plectosphaerellaceae</taxon>
        <taxon>Verticillium</taxon>
    </lineage>
</organism>
<accession>A0A0G4L7V6</accession>
<dbReference type="InterPro" id="IPR029033">
    <property type="entry name" value="His_PPase_superfam"/>
</dbReference>
<dbReference type="InterPro" id="IPR001969">
    <property type="entry name" value="Aspartic_peptidase_AS"/>
</dbReference>
<dbReference type="GO" id="GO:0006003">
    <property type="term" value="P:fructose 2,6-bisphosphate metabolic process"/>
    <property type="evidence" value="ECO:0007669"/>
    <property type="project" value="InterPro"/>
</dbReference>
<evidence type="ECO:0000256" key="6">
    <source>
        <dbReference type="ARBA" id="ARBA00022840"/>
    </source>
</evidence>
<gene>
    <name evidence="9" type="ORF">BN1708_012230</name>
</gene>
<keyword evidence="3" id="KW-0547">Nucleotide-binding</keyword>
<keyword evidence="4" id="KW-0064">Aspartyl protease</keyword>
<evidence type="ECO:0000313" key="10">
    <source>
        <dbReference type="Proteomes" id="UP000044602"/>
    </source>
</evidence>
<comment type="similarity">
    <text evidence="1">In the C-terminal section; belongs to the phosphoglycerate mutase family.</text>
</comment>
<evidence type="ECO:0000256" key="3">
    <source>
        <dbReference type="ARBA" id="ARBA00022741"/>
    </source>
</evidence>
<dbReference type="Gene3D" id="2.40.70.10">
    <property type="entry name" value="Acid Proteases"/>
    <property type="match status" value="2"/>
</dbReference>
<dbReference type="EC" id="3.1.3.46" evidence="2"/>
<dbReference type="CDD" id="cd05471">
    <property type="entry name" value="pepsin_like"/>
    <property type="match status" value="1"/>
</dbReference>
<dbReference type="InterPro" id="IPR013079">
    <property type="entry name" value="6Phosfructo_kin"/>
</dbReference>
<dbReference type="PRINTS" id="PR00991">
    <property type="entry name" value="6PFRUCTKNASE"/>
</dbReference>
<evidence type="ECO:0000256" key="4">
    <source>
        <dbReference type="ARBA" id="ARBA00022750"/>
    </source>
</evidence>
<dbReference type="PANTHER" id="PTHR10606">
    <property type="entry name" value="6-PHOSPHOFRUCTO-2-KINASE/FRUCTOSE-2,6-BISPHOSPHATASE"/>
    <property type="match status" value="1"/>
</dbReference>
<dbReference type="Proteomes" id="UP000044602">
    <property type="component" value="Unassembled WGS sequence"/>
</dbReference>
<dbReference type="AlphaFoldDB" id="A0A0G4L7V6"/>
<dbReference type="GO" id="GO:0003873">
    <property type="term" value="F:6-phosphofructo-2-kinase activity"/>
    <property type="evidence" value="ECO:0007669"/>
    <property type="project" value="InterPro"/>
</dbReference>
<evidence type="ECO:0000256" key="2">
    <source>
        <dbReference type="ARBA" id="ARBA00013067"/>
    </source>
</evidence>
<reference evidence="9 10" key="1">
    <citation type="submission" date="2015-05" db="EMBL/GenBank/DDBJ databases">
        <authorList>
            <person name="Wang D.B."/>
            <person name="Wang M."/>
        </authorList>
    </citation>
    <scope>NUCLEOTIDE SEQUENCE [LARGE SCALE GENOMIC DNA]</scope>
    <source>
        <strain evidence="9">VL1</strain>
    </source>
</reference>
<dbReference type="SUPFAM" id="SSF50630">
    <property type="entry name" value="Acid proteases"/>
    <property type="match status" value="1"/>
</dbReference>
<dbReference type="FunFam" id="3.40.50.1240:FF:000005">
    <property type="entry name" value="GpmB, Fructose-2,6-bisphosphatase"/>
    <property type="match status" value="1"/>
</dbReference>
<dbReference type="FunFam" id="3.40.50.300:FF:000644">
    <property type="entry name" value="GpmB, Fructose-2,6-bisphosphatase"/>
    <property type="match status" value="1"/>
</dbReference>